<dbReference type="InterPro" id="IPR017871">
    <property type="entry name" value="ABC_transporter-like_CS"/>
</dbReference>
<evidence type="ECO:0000259" key="12">
    <source>
        <dbReference type="PROSITE" id="PS50929"/>
    </source>
</evidence>
<dbReference type="STRING" id="1852522.SAMN06295960_2592"/>
<dbReference type="CDD" id="cd18547">
    <property type="entry name" value="ABC_6TM_Tm288_like"/>
    <property type="match status" value="1"/>
</dbReference>
<dbReference type="Pfam" id="PF00005">
    <property type="entry name" value="ABC_tran"/>
    <property type="match status" value="1"/>
</dbReference>
<dbReference type="PANTHER" id="PTHR43394:SF1">
    <property type="entry name" value="ATP-BINDING CASSETTE SUB-FAMILY B MEMBER 10, MITOCHONDRIAL"/>
    <property type="match status" value="1"/>
</dbReference>
<dbReference type="PROSITE" id="PS50929">
    <property type="entry name" value="ABC_TM1F"/>
    <property type="match status" value="1"/>
</dbReference>
<dbReference type="InterPro" id="IPR003439">
    <property type="entry name" value="ABC_transporter-like_ATP-bd"/>
</dbReference>
<keyword evidence="7 10" id="KW-1133">Transmembrane helix</keyword>
<evidence type="ECO:0000313" key="13">
    <source>
        <dbReference type="EMBL" id="SMG43662.1"/>
    </source>
</evidence>
<dbReference type="InterPro" id="IPR039421">
    <property type="entry name" value="Type_1_exporter"/>
</dbReference>
<evidence type="ECO:0000256" key="10">
    <source>
        <dbReference type="SAM" id="Phobius"/>
    </source>
</evidence>
<feature type="transmembrane region" description="Helical" evidence="10">
    <location>
        <begin position="199"/>
        <end position="216"/>
    </location>
</feature>
<evidence type="ECO:0000313" key="14">
    <source>
        <dbReference type="Proteomes" id="UP000193834"/>
    </source>
</evidence>
<evidence type="ECO:0000256" key="5">
    <source>
        <dbReference type="ARBA" id="ARBA00022741"/>
    </source>
</evidence>
<dbReference type="SUPFAM" id="SSF52540">
    <property type="entry name" value="P-loop containing nucleoside triphosphate hydrolases"/>
    <property type="match status" value="1"/>
</dbReference>
<dbReference type="Pfam" id="PF00664">
    <property type="entry name" value="ABC_membrane"/>
    <property type="match status" value="1"/>
</dbReference>
<evidence type="ECO:0000256" key="3">
    <source>
        <dbReference type="ARBA" id="ARBA00022475"/>
    </source>
</evidence>
<protein>
    <submittedName>
        <fullName evidence="13">ATP-binding cassette, subfamily B</fullName>
    </submittedName>
</protein>
<feature type="transmembrane region" description="Helical" evidence="10">
    <location>
        <begin position="58"/>
        <end position="79"/>
    </location>
</feature>
<dbReference type="EMBL" id="FXAZ01000003">
    <property type="protein sequence ID" value="SMG43662.1"/>
    <property type="molecule type" value="Genomic_DNA"/>
</dbReference>
<gene>
    <name evidence="13" type="ORF">SAMN06295960_2592</name>
</gene>
<sequence length="615" mass="68726">MSRLQTQSAAPSNAASVSASGKGHPGGHPQGKKKQKPKDMFGTLFKVWRYLSAYKSSLALILLMVILSSGLGLLGPYLLGYTIDRIDYPGHYSLIFLLGLLGLVYLLGSITQWLQNIWMIRIAQSAVYRMRNDLFNSMHRLPVAYFSKRQHGELMSRLTNDIDNVSQTLNSSFIQLSSSILTFVGMLGLMLWLSPLLTLITLTIVPAMFFGMKWITNRTGKYFKEQQRHLGDLNGFIEETFSGQKMVKAFSQERRVTEMFEEKGARLREAGYWAQTYSGFIPKLMNMLNNASFAIIAGAGGVMAVHEMITVGVIVTFAEYARQFTRPLNDLANQFNTFLSAVAGAERVFEIIEEEPEAKDEANAKAASMVRGEIEFRNVSFAYENDIQTVSDVSFHLKPGQTAALVGPTGAGKSTIINLLSRFYDPAEGEILLDGLNTRDLTRASLRQQMAFVQQDTFLFQLSIRENIRYGRLDATDEEVERAAELANAHSFIRKLPDGYDTVLDQDGSGISQGQKQLITIARAILADPAILILDEATSSIDTVTELRIQDALYRLMEGRTNIVIAHRLNTVRQADVIIVLVEGQIIESGSHEELMEHKGFYYELVQSQFERVSS</sequence>
<comment type="subcellular location">
    <subcellularLocation>
        <location evidence="1">Cell membrane</location>
        <topology evidence="1">Multi-pass membrane protein</topology>
    </subcellularLocation>
</comment>
<evidence type="ECO:0000256" key="9">
    <source>
        <dbReference type="SAM" id="MobiDB-lite"/>
    </source>
</evidence>
<feature type="compositionally biased region" description="Low complexity" evidence="9">
    <location>
        <begin position="8"/>
        <end position="22"/>
    </location>
</feature>
<keyword evidence="4 10" id="KW-0812">Transmembrane</keyword>
<evidence type="ECO:0000256" key="8">
    <source>
        <dbReference type="ARBA" id="ARBA00023136"/>
    </source>
</evidence>
<dbReference type="GO" id="GO:0016887">
    <property type="term" value="F:ATP hydrolysis activity"/>
    <property type="evidence" value="ECO:0007669"/>
    <property type="project" value="InterPro"/>
</dbReference>
<dbReference type="Gene3D" id="1.20.1560.10">
    <property type="entry name" value="ABC transporter type 1, transmembrane domain"/>
    <property type="match status" value="1"/>
</dbReference>
<dbReference type="PANTHER" id="PTHR43394">
    <property type="entry name" value="ATP-DEPENDENT PERMEASE MDL1, MITOCHONDRIAL"/>
    <property type="match status" value="1"/>
</dbReference>
<accession>A0A1X7KSB7</accession>
<dbReference type="SUPFAM" id="SSF90123">
    <property type="entry name" value="ABC transporter transmembrane region"/>
    <property type="match status" value="1"/>
</dbReference>
<evidence type="ECO:0000256" key="1">
    <source>
        <dbReference type="ARBA" id="ARBA00004651"/>
    </source>
</evidence>
<evidence type="ECO:0000256" key="2">
    <source>
        <dbReference type="ARBA" id="ARBA00022448"/>
    </source>
</evidence>
<feature type="domain" description="ABC transmembrane type-1" evidence="12">
    <location>
        <begin position="59"/>
        <end position="340"/>
    </location>
</feature>
<feature type="transmembrane region" description="Helical" evidence="10">
    <location>
        <begin position="91"/>
        <end position="114"/>
    </location>
</feature>
<keyword evidence="2" id="KW-0813">Transport</keyword>
<feature type="transmembrane region" description="Helical" evidence="10">
    <location>
        <begin position="293"/>
        <end position="318"/>
    </location>
</feature>
<dbReference type="InterPro" id="IPR036640">
    <property type="entry name" value="ABC1_TM_sf"/>
</dbReference>
<dbReference type="Proteomes" id="UP000193834">
    <property type="component" value="Unassembled WGS sequence"/>
</dbReference>
<dbReference type="GO" id="GO:0005524">
    <property type="term" value="F:ATP binding"/>
    <property type="evidence" value="ECO:0007669"/>
    <property type="project" value="UniProtKB-KW"/>
</dbReference>
<evidence type="ECO:0000256" key="6">
    <source>
        <dbReference type="ARBA" id="ARBA00022840"/>
    </source>
</evidence>
<organism evidence="13 14">
    <name type="scientific">Paenibacillus aquistagni</name>
    <dbReference type="NCBI Taxonomy" id="1852522"/>
    <lineage>
        <taxon>Bacteria</taxon>
        <taxon>Bacillati</taxon>
        <taxon>Bacillota</taxon>
        <taxon>Bacilli</taxon>
        <taxon>Bacillales</taxon>
        <taxon>Paenibacillaceae</taxon>
        <taxon>Paenibacillus</taxon>
    </lineage>
</organism>
<dbReference type="PROSITE" id="PS50893">
    <property type="entry name" value="ABC_TRANSPORTER_2"/>
    <property type="match status" value="1"/>
</dbReference>
<dbReference type="Gene3D" id="3.40.50.300">
    <property type="entry name" value="P-loop containing nucleotide triphosphate hydrolases"/>
    <property type="match status" value="1"/>
</dbReference>
<dbReference type="SMART" id="SM00382">
    <property type="entry name" value="AAA"/>
    <property type="match status" value="1"/>
</dbReference>
<dbReference type="InterPro" id="IPR027417">
    <property type="entry name" value="P-loop_NTPase"/>
</dbReference>
<dbReference type="FunFam" id="3.40.50.300:FF:000287">
    <property type="entry name" value="Multidrug ABC transporter ATP-binding protein"/>
    <property type="match status" value="1"/>
</dbReference>
<keyword evidence="5" id="KW-0547">Nucleotide-binding</keyword>
<dbReference type="GO" id="GO:0015421">
    <property type="term" value="F:ABC-type oligopeptide transporter activity"/>
    <property type="evidence" value="ECO:0007669"/>
    <property type="project" value="TreeGrafter"/>
</dbReference>
<dbReference type="AlphaFoldDB" id="A0A1X7KSB7"/>
<evidence type="ECO:0000256" key="7">
    <source>
        <dbReference type="ARBA" id="ARBA00022989"/>
    </source>
</evidence>
<dbReference type="GO" id="GO:0005886">
    <property type="term" value="C:plasma membrane"/>
    <property type="evidence" value="ECO:0007669"/>
    <property type="project" value="UniProtKB-SubCell"/>
</dbReference>
<dbReference type="InterPro" id="IPR003593">
    <property type="entry name" value="AAA+_ATPase"/>
</dbReference>
<evidence type="ECO:0000259" key="11">
    <source>
        <dbReference type="PROSITE" id="PS50893"/>
    </source>
</evidence>
<reference evidence="13 14" key="1">
    <citation type="submission" date="2017-04" db="EMBL/GenBank/DDBJ databases">
        <authorList>
            <person name="Afonso C.L."/>
            <person name="Miller P.J."/>
            <person name="Scott M.A."/>
            <person name="Spackman E."/>
            <person name="Goraichik I."/>
            <person name="Dimitrov K.M."/>
            <person name="Suarez D.L."/>
            <person name="Swayne D.E."/>
        </authorList>
    </citation>
    <scope>NUCLEOTIDE SEQUENCE [LARGE SCALE GENOMIC DNA]</scope>
    <source>
        <strain evidence="13 14">11</strain>
    </source>
</reference>
<dbReference type="PROSITE" id="PS00211">
    <property type="entry name" value="ABC_TRANSPORTER_1"/>
    <property type="match status" value="1"/>
</dbReference>
<keyword evidence="8 10" id="KW-0472">Membrane</keyword>
<keyword evidence="3" id="KW-1003">Cell membrane</keyword>
<dbReference type="CDD" id="cd03254">
    <property type="entry name" value="ABCC_Glucan_exporter_like"/>
    <property type="match status" value="1"/>
</dbReference>
<proteinExistence type="predicted"/>
<name>A0A1X7KSB7_9BACL</name>
<keyword evidence="14" id="KW-1185">Reference proteome</keyword>
<feature type="region of interest" description="Disordered" evidence="9">
    <location>
        <begin position="1"/>
        <end position="37"/>
    </location>
</feature>
<evidence type="ECO:0000256" key="4">
    <source>
        <dbReference type="ARBA" id="ARBA00022692"/>
    </source>
</evidence>
<feature type="domain" description="ABC transporter" evidence="11">
    <location>
        <begin position="374"/>
        <end position="608"/>
    </location>
</feature>
<keyword evidence="6 13" id="KW-0067">ATP-binding</keyword>
<dbReference type="FunFam" id="1.20.1560.10:FF:000011">
    <property type="entry name" value="Multidrug ABC transporter ATP-binding protein"/>
    <property type="match status" value="1"/>
</dbReference>
<dbReference type="InterPro" id="IPR011527">
    <property type="entry name" value="ABC1_TM_dom"/>
</dbReference>